<evidence type="ECO:0000256" key="2">
    <source>
        <dbReference type="ARBA" id="ARBA00023125"/>
    </source>
</evidence>
<keyword evidence="8" id="KW-1185">Reference proteome</keyword>
<dbReference type="SMART" id="SM00419">
    <property type="entry name" value="HTH_CRP"/>
    <property type="match status" value="1"/>
</dbReference>
<dbReference type="Pfam" id="PF13545">
    <property type="entry name" value="HTH_Crp_2"/>
    <property type="match status" value="1"/>
</dbReference>
<dbReference type="InterPro" id="IPR036390">
    <property type="entry name" value="WH_DNA-bd_sf"/>
</dbReference>
<organism evidence="7 8">
    <name type="scientific">Ureibacillus massiliensis 4400831 = CIP 108448 = CCUG 49529</name>
    <dbReference type="NCBI Taxonomy" id="1211035"/>
    <lineage>
        <taxon>Bacteria</taxon>
        <taxon>Bacillati</taxon>
        <taxon>Bacillota</taxon>
        <taxon>Bacilli</taxon>
        <taxon>Bacillales</taxon>
        <taxon>Caryophanaceae</taxon>
        <taxon>Ureibacillus</taxon>
    </lineage>
</organism>
<dbReference type="EMBL" id="JPVQ01000017">
    <property type="protein sequence ID" value="KGR90565.1"/>
    <property type="molecule type" value="Genomic_DNA"/>
</dbReference>
<sequence>MNFHRLFENNGQFFKVDKGNHIFQEGEMAHDIFLIKEGKVQISKEQESGKELTIRICGKGSILGETTLFSQIGSHSTSAIALSQTEIFSLSKSDLELLLTEQPALLIEYLKWLQNENIKNQSLIRDLVMNGKKGALYSTLIRLSNTYGEITDDNKIFINFNLTNTELANLCSTSREMVNRMLNDLRKQNVLSIDKGYITIHDLNYLKTEICCDNCPIEICRID</sequence>
<dbReference type="CDD" id="cd00038">
    <property type="entry name" value="CAP_ED"/>
    <property type="match status" value="1"/>
</dbReference>
<dbReference type="Pfam" id="PF00027">
    <property type="entry name" value="cNMP_binding"/>
    <property type="match status" value="1"/>
</dbReference>
<keyword evidence="3" id="KW-0010">Activator</keyword>
<dbReference type="InterPro" id="IPR014710">
    <property type="entry name" value="RmlC-like_jellyroll"/>
</dbReference>
<feature type="domain" description="HTH crp-type" evidence="6">
    <location>
        <begin position="130"/>
        <end position="204"/>
    </location>
</feature>
<evidence type="ECO:0000256" key="1">
    <source>
        <dbReference type="ARBA" id="ARBA00023015"/>
    </source>
</evidence>
<dbReference type="SMART" id="SM00100">
    <property type="entry name" value="cNMP"/>
    <property type="match status" value="1"/>
</dbReference>
<dbReference type="eggNOG" id="COG0664">
    <property type="taxonomic scope" value="Bacteria"/>
</dbReference>
<dbReference type="SUPFAM" id="SSF51206">
    <property type="entry name" value="cAMP-binding domain-like"/>
    <property type="match status" value="1"/>
</dbReference>
<dbReference type="GO" id="GO:0003677">
    <property type="term" value="F:DNA binding"/>
    <property type="evidence" value="ECO:0007669"/>
    <property type="project" value="UniProtKB-KW"/>
</dbReference>
<dbReference type="PANTHER" id="PTHR24567">
    <property type="entry name" value="CRP FAMILY TRANSCRIPTIONAL REGULATORY PROTEIN"/>
    <property type="match status" value="1"/>
</dbReference>
<dbReference type="GO" id="GO:0005829">
    <property type="term" value="C:cytosol"/>
    <property type="evidence" value="ECO:0007669"/>
    <property type="project" value="TreeGrafter"/>
</dbReference>
<evidence type="ECO:0000256" key="3">
    <source>
        <dbReference type="ARBA" id="ARBA00023159"/>
    </source>
</evidence>
<dbReference type="GO" id="GO:0003700">
    <property type="term" value="F:DNA-binding transcription factor activity"/>
    <property type="evidence" value="ECO:0007669"/>
    <property type="project" value="TreeGrafter"/>
</dbReference>
<comment type="caution">
    <text evidence="7">The sequence shown here is derived from an EMBL/GenBank/DDBJ whole genome shotgun (WGS) entry which is preliminary data.</text>
</comment>
<evidence type="ECO:0000313" key="7">
    <source>
        <dbReference type="EMBL" id="KGR90565.1"/>
    </source>
</evidence>
<protein>
    <submittedName>
        <fullName evidence="7">Crp/Fnr family transcriptional regulator</fullName>
    </submittedName>
</protein>
<dbReference type="Gene3D" id="1.10.10.10">
    <property type="entry name" value="Winged helix-like DNA-binding domain superfamily/Winged helix DNA-binding domain"/>
    <property type="match status" value="1"/>
</dbReference>
<dbReference type="AlphaFoldDB" id="A0A0A3J4C3"/>
<dbReference type="InterPro" id="IPR036388">
    <property type="entry name" value="WH-like_DNA-bd_sf"/>
</dbReference>
<keyword evidence="4" id="KW-0804">Transcription</keyword>
<dbReference type="PANTHER" id="PTHR24567:SF74">
    <property type="entry name" value="HTH-TYPE TRANSCRIPTIONAL REGULATOR ARCR"/>
    <property type="match status" value="1"/>
</dbReference>
<dbReference type="InterPro" id="IPR018490">
    <property type="entry name" value="cNMP-bd_dom_sf"/>
</dbReference>
<dbReference type="SUPFAM" id="SSF46785">
    <property type="entry name" value="Winged helix' DNA-binding domain"/>
    <property type="match status" value="1"/>
</dbReference>
<dbReference type="PROSITE" id="PS51063">
    <property type="entry name" value="HTH_CRP_2"/>
    <property type="match status" value="1"/>
</dbReference>
<evidence type="ECO:0000259" key="6">
    <source>
        <dbReference type="PROSITE" id="PS51063"/>
    </source>
</evidence>
<feature type="domain" description="Cyclic nucleotide-binding" evidence="5">
    <location>
        <begin position="14"/>
        <end position="99"/>
    </location>
</feature>
<gene>
    <name evidence="7" type="ORF">CD30_10855</name>
</gene>
<dbReference type="InterPro" id="IPR000595">
    <property type="entry name" value="cNMP-bd_dom"/>
</dbReference>
<dbReference type="InterPro" id="IPR050397">
    <property type="entry name" value="Env_Response_Regulators"/>
</dbReference>
<evidence type="ECO:0000259" key="5">
    <source>
        <dbReference type="PROSITE" id="PS50042"/>
    </source>
</evidence>
<dbReference type="Gene3D" id="2.60.120.10">
    <property type="entry name" value="Jelly Rolls"/>
    <property type="match status" value="1"/>
</dbReference>
<dbReference type="InterPro" id="IPR012318">
    <property type="entry name" value="HTH_CRP"/>
</dbReference>
<keyword evidence="1" id="KW-0805">Transcription regulation</keyword>
<proteinExistence type="predicted"/>
<evidence type="ECO:0000313" key="8">
    <source>
        <dbReference type="Proteomes" id="UP000030595"/>
    </source>
</evidence>
<dbReference type="Proteomes" id="UP000030595">
    <property type="component" value="Unassembled WGS sequence"/>
</dbReference>
<evidence type="ECO:0000256" key="4">
    <source>
        <dbReference type="ARBA" id="ARBA00023163"/>
    </source>
</evidence>
<dbReference type="PROSITE" id="PS50042">
    <property type="entry name" value="CNMP_BINDING_3"/>
    <property type="match status" value="1"/>
</dbReference>
<accession>A0A0A3J4C3</accession>
<keyword evidence="2" id="KW-0238">DNA-binding</keyword>
<name>A0A0A3J4C3_9BACL</name>
<reference evidence="7 8" key="1">
    <citation type="submission" date="2014-02" db="EMBL/GenBank/DDBJ databases">
        <title>Draft genome sequence of Lysinibacillus massiliensis CCUG 49529.</title>
        <authorList>
            <person name="Zhang F."/>
            <person name="Wang G."/>
            <person name="Zhang L."/>
        </authorList>
    </citation>
    <scope>NUCLEOTIDE SEQUENCE [LARGE SCALE GENOMIC DNA]</scope>
    <source>
        <strain evidence="7 8">CCUG 49529</strain>
    </source>
</reference>